<feature type="signal peptide" evidence="1">
    <location>
        <begin position="1"/>
        <end position="21"/>
    </location>
</feature>
<dbReference type="Pfam" id="PF13930">
    <property type="entry name" value="Endonuclea_NS_2"/>
    <property type="match status" value="1"/>
</dbReference>
<feature type="chain" id="PRO_5038448205" evidence="1">
    <location>
        <begin position="22"/>
        <end position="306"/>
    </location>
</feature>
<dbReference type="OrthoDB" id="9783680at2"/>
<gene>
    <name evidence="3" type="ORF">AYR63_04550</name>
</gene>
<sequence>MQRLTKWVILLLAAMALTIGATQPVRPTTAQAATYVYVTRTGKHYFYHRHNYGLNRAKKVYRVTLSTARHRGLTLAATDYKTRPRRVKRVTYRRPTKRRVVRRVKVKTAKIAQASTSNLTHLTYHGHQVVIVNHNNPRFKASTLSKHAWQKYGNTDRLNRVTAANAVLNQRLMPTSEREGLTIEPTGWHNKRTSHGYLYNRCHLIGYQLTGQNNNYRNLMTGTRSLNDPGMTKYENKVAAYLKSSNSHYVRYKVKPIFKGDDLLANGVQMEGQSIGSHAVHFNVYIFNIESGYHLNYRTGTSRTAG</sequence>
<dbReference type="STRING" id="240427.AYR62_13320"/>
<dbReference type="Proteomes" id="UP000093267">
    <property type="component" value="Chromosome"/>
</dbReference>
<dbReference type="EMBL" id="CP014924">
    <property type="protein sequence ID" value="ANZ66474.1"/>
    <property type="molecule type" value="Genomic_DNA"/>
</dbReference>
<keyword evidence="1" id="KW-0732">Signal</keyword>
<organism evidence="3 4">
    <name type="scientific">Secundilactobacillus paracollinoides</name>
    <dbReference type="NCBI Taxonomy" id="240427"/>
    <lineage>
        <taxon>Bacteria</taxon>
        <taxon>Bacillati</taxon>
        <taxon>Bacillota</taxon>
        <taxon>Bacilli</taxon>
        <taxon>Lactobacillales</taxon>
        <taxon>Lactobacillaceae</taxon>
        <taxon>Secundilactobacillus</taxon>
    </lineage>
</organism>
<name>A0A1B2IWL2_9LACO</name>
<feature type="domain" description="Type VII secretion system protein EssD-like" evidence="2">
    <location>
        <begin position="144"/>
        <end position="274"/>
    </location>
</feature>
<proteinExistence type="predicted"/>
<protein>
    <submittedName>
        <fullName evidence="3">DNA-entry nuclease</fullName>
    </submittedName>
</protein>
<evidence type="ECO:0000313" key="4">
    <source>
        <dbReference type="Proteomes" id="UP000093267"/>
    </source>
</evidence>
<dbReference type="InterPro" id="IPR044927">
    <property type="entry name" value="Endonuclea_NS_2"/>
</dbReference>
<keyword evidence="4" id="KW-1185">Reference proteome</keyword>
<evidence type="ECO:0000259" key="2">
    <source>
        <dbReference type="Pfam" id="PF13930"/>
    </source>
</evidence>
<dbReference type="AlphaFoldDB" id="A0A1B2IWL2"/>
<evidence type="ECO:0000256" key="1">
    <source>
        <dbReference type="SAM" id="SignalP"/>
    </source>
</evidence>
<dbReference type="Gene3D" id="3.40.570.10">
    <property type="entry name" value="Extracellular Endonuclease, subunit A"/>
    <property type="match status" value="1"/>
</dbReference>
<accession>A0A1B2IWL2</accession>
<reference evidence="3 4" key="1">
    <citation type="submission" date="2016-03" db="EMBL/GenBank/DDBJ databases">
        <title>Pediococcus and Lactobacillus from brewery environment - whole genome sequencing and assembly.</title>
        <authorList>
            <person name="Behr J."/>
            <person name="Geissler A.J."/>
            <person name="Vogel R.F."/>
        </authorList>
    </citation>
    <scope>NUCLEOTIDE SEQUENCE [LARGE SCALE GENOMIC DNA]</scope>
    <source>
        <strain evidence="3 4">TMW 1.1995</strain>
    </source>
</reference>
<evidence type="ECO:0000313" key="3">
    <source>
        <dbReference type="EMBL" id="ANZ66474.1"/>
    </source>
</evidence>
<dbReference type="InterPro" id="IPR044929">
    <property type="entry name" value="DNA/RNA_non-sp_Endonuclease_sf"/>
</dbReference>
<dbReference type="RefSeq" id="WP_056987148.1">
    <property type="nucleotide sequence ID" value="NZ_CP014924.1"/>
</dbReference>